<dbReference type="Pfam" id="PF07679">
    <property type="entry name" value="I-set"/>
    <property type="match status" value="2"/>
</dbReference>
<dbReference type="FunFam" id="2.60.40.10:FF:000333">
    <property type="entry name" value="Down syndrome cell adhesion molecule"/>
    <property type="match status" value="1"/>
</dbReference>
<dbReference type="PROSITE" id="PS50835">
    <property type="entry name" value="IG_LIKE"/>
    <property type="match status" value="5"/>
</dbReference>
<dbReference type="SUPFAM" id="SSF49265">
    <property type="entry name" value="Fibronectin type III"/>
    <property type="match status" value="3"/>
</dbReference>
<dbReference type="SMART" id="SM00060">
    <property type="entry name" value="FN3"/>
    <property type="match status" value="4"/>
</dbReference>
<dbReference type="FunFam" id="2.60.40.10:FF:000028">
    <property type="entry name" value="Neuronal cell adhesion molecule"/>
    <property type="match status" value="1"/>
</dbReference>
<dbReference type="EMBL" id="CAEY01000343">
    <property type="status" value="NOT_ANNOTATED_CDS"/>
    <property type="molecule type" value="Genomic_DNA"/>
</dbReference>
<evidence type="ECO:0000256" key="7">
    <source>
        <dbReference type="ARBA" id="ARBA00023136"/>
    </source>
</evidence>
<evidence type="ECO:0000313" key="16">
    <source>
        <dbReference type="Proteomes" id="UP000015104"/>
    </source>
</evidence>
<keyword evidence="6 11" id="KW-1133">Transmembrane helix</keyword>
<reference evidence="15" key="2">
    <citation type="submission" date="2015-06" db="UniProtKB">
        <authorList>
            <consortium name="EnsemblMetazoa"/>
        </authorList>
    </citation>
    <scope>IDENTIFICATION</scope>
</reference>
<evidence type="ECO:0000259" key="14">
    <source>
        <dbReference type="PROSITE" id="PS50853"/>
    </source>
</evidence>
<evidence type="ECO:0000256" key="12">
    <source>
        <dbReference type="SAM" id="SignalP"/>
    </source>
</evidence>
<dbReference type="SUPFAM" id="SSF48726">
    <property type="entry name" value="Immunoglobulin"/>
    <property type="match status" value="5"/>
</dbReference>
<dbReference type="AlphaFoldDB" id="T1KQ15"/>
<evidence type="ECO:0000256" key="9">
    <source>
        <dbReference type="ARBA" id="ARBA00023319"/>
    </source>
</evidence>
<feature type="signal peptide" evidence="12">
    <location>
        <begin position="1"/>
        <end position="17"/>
    </location>
</feature>
<dbReference type="SMART" id="SM00408">
    <property type="entry name" value="IGc2"/>
    <property type="match status" value="5"/>
</dbReference>
<feature type="domain" description="Fibronectin type-III" evidence="14">
    <location>
        <begin position="801"/>
        <end position="896"/>
    </location>
</feature>
<dbReference type="Pfam" id="PF25059">
    <property type="entry name" value="FN3_DSCAM-DSCAML_C"/>
    <property type="match status" value="1"/>
</dbReference>
<keyword evidence="9" id="KW-0393">Immunoglobulin domain</keyword>
<protein>
    <recommendedName>
        <fullName evidence="17">Down syndrome cell adhesion molecule</fullName>
    </recommendedName>
</protein>
<evidence type="ECO:0000256" key="4">
    <source>
        <dbReference type="ARBA" id="ARBA00022737"/>
    </source>
</evidence>
<dbReference type="CDD" id="cd20956">
    <property type="entry name" value="IgI_4_Dscam"/>
    <property type="match status" value="1"/>
</dbReference>
<keyword evidence="16" id="KW-1185">Reference proteome</keyword>
<dbReference type="FunFam" id="2.60.40.10:FF:000017">
    <property type="entry name" value="Down syndrome cell adhesion molecule b"/>
    <property type="match status" value="1"/>
</dbReference>
<dbReference type="Pfam" id="PF00041">
    <property type="entry name" value="fn3"/>
    <property type="match status" value="3"/>
</dbReference>
<proteinExistence type="predicted"/>
<dbReference type="CDD" id="cd20958">
    <property type="entry name" value="IgI_5_Dscam"/>
    <property type="match status" value="1"/>
</dbReference>
<keyword evidence="8" id="KW-1015">Disulfide bond</keyword>
<feature type="domain" description="Ig-like" evidence="13">
    <location>
        <begin position="484"/>
        <end position="565"/>
    </location>
</feature>
<evidence type="ECO:0000259" key="13">
    <source>
        <dbReference type="PROSITE" id="PS50835"/>
    </source>
</evidence>
<keyword evidence="2 11" id="KW-0812">Transmembrane</keyword>
<feature type="region of interest" description="Disordered" evidence="10">
    <location>
        <begin position="724"/>
        <end position="744"/>
    </location>
</feature>
<evidence type="ECO:0000256" key="1">
    <source>
        <dbReference type="ARBA" id="ARBA00004479"/>
    </source>
</evidence>
<evidence type="ECO:0000256" key="5">
    <source>
        <dbReference type="ARBA" id="ARBA00022889"/>
    </source>
</evidence>
<evidence type="ECO:0000313" key="15">
    <source>
        <dbReference type="EnsemblMetazoa" id="tetur17g02500.1"/>
    </source>
</evidence>
<dbReference type="InterPro" id="IPR003599">
    <property type="entry name" value="Ig_sub"/>
</dbReference>
<dbReference type="InterPro" id="IPR003961">
    <property type="entry name" value="FN3_dom"/>
</dbReference>
<feature type="domain" description="Fibronectin type-III" evidence="14">
    <location>
        <begin position="574"/>
        <end position="671"/>
    </location>
</feature>
<evidence type="ECO:0000256" key="3">
    <source>
        <dbReference type="ARBA" id="ARBA00022729"/>
    </source>
</evidence>
<reference evidence="16" key="1">
    <citation type="submission" date="2011-08" db="EMBL/GenBank/DDBJ databases">
        <authorList>
            <person name="Rombauts S."/>
        </authorList>
    </citation>
    <scope>NUCLEOTIDE SEQUENCE</scope>
    <source>
        <strain evidence="16">London</strain>
    </source>
</reference>
<feature type="domain" description="Ig-like" evidence="13">
    <location>
        <begin position="174"/>
        <end position="261"/>
    </location>
</feature>
<evidence type="ECO:0000256" key="8">
    <source>
        <dbReference type="ARBA" id="ARBA00023157"/>
    </source>
</evidence>
<keyword evidence="3 12" id="KW-0732">Signal</keyword>
<keyword evidence="5" id="KW-0130">Cell adhesion</keyword>
<dbReference type="InterPro" id="IPR050964">
    <property type="entry name" value="Striated_Muscle_Regulatory"/>
</dbReference>
<dbReference type="FunFam" id="2.60.40.10:FF:000104">
    <property type="entry name" value="Down syndrome cell adhesion molecule b"/>
    <property type="match status" value="1"/>
</dbReference>
<dbReference type="HOGENOM" id="CLU_001038_2_1_1"/>
<dbReference type="InterPro" id="IPR056754">
    <property type="entry name" value="DSCAM/DSCAML_C"/>
</dbReference>
<dbReference type="PANTHER" id="PTHR13817:SF102">
    <property type="entry name" value="DOWN SYNDROME CELL ADHESION MOLECULE-LIKE PROTEIN DSCAM2"/>
    <property type="match status" value="1"/>
</dbReference>
<keyword evidence="7 11" id="KW-0472">Membrane</keyword>
<dbReference type="InterPro" id="IPR036179">
    <property type="entry name" value="Ig-like_dom_sf"/>
</dbReference>
<dbReference type="InterPro" id="IPR013783">
    <property type="entry name" value="Ig-like_fold"/>
</dbReference>
<accession>T1KQ15</accession>
<dbReference type="GO" id="GO:0030154">
    <property type="term" value="P:cell differentiation"/>
    <property type="evidence" value="ECO:0007669"/>
    <property type="project" value="UniProtKB-ARBA"/>
</dbReference>
<dbReference type="Pfam" id="PF13927">
    <property type="entry name" value="Ig_3"/>
    <property type="match status" value="3"/>
</dbReference>
<organism evidence="15 16">
    <name type="scientific">Tetranychus urticae</name>
    <name type="common">Two-spotted spider mite</name>
    <dbReference type="NCBI Taxonomy" id="32264"/>
    <lineage>
        <taxon>Eukaryota</taxon>
        <taxon>Metazoa</taxon>
        <taxon>Ecdysozoa</taxon>
        <taxon>Arthropoda</taxon>
        <taxon>Chelicerata</taxon>
        <taxon>Arachnida</taxon>
        <taxon>Acari</taxon>
        <taxon>Acariformes</taxon>
        <taxon>Trombidiformes</taxon>
        <taxon>Prostigmata</taxon>
        <taxon>Eleutherengona</taxon>
        <taxon>Raphignathae</taxon>
        <taxon>Tetranychoidea</taxon>
        <taxon>Tetranychidae</taxon>
        <taxon>Tetranychus</taxon>
    </lineage>
</organism>
<name>T1KQ15_TETUR</name>
<dbReference type="InterPro" id="IPR003598">
    <property type="entry name" value="Ig_sub2"/>
</dbReference>
<dbReference type="GO" id="GO:0016020">
    <property type="term" value="C:membrane"/>
    <property type="evidence" value="ECO:0007669"/>
    <property type="project" value="UniProtKB-SubCell"/>
</dbReference>
<dbReference type="Gene3D" id="2.60.40.10">
    <property type="entry name" value="Immunoglobulins"/>
    <property type="match status" value="9"/>
</dbReference>
<dbReference type="InterPro" id="IPR007110">
    <property type="entry name" value="Ig-like_dom"/>
</dbReference>
<feature type="domain" description="Ig-like" evidence="13">
    <location>
        <begin position="77"/>
        <end position="170"/>
    </location>
</feature>
<evidence type="ECO:0000256" key="2">
    <source>
        <dbReference type="ARBA" id="ARBA00022692"/>
    </source>
</evidence>
<dbReference type="PANTHER" id="PTHR13817">
    <property type="entry name" value="TITIN"/>
    <property type="match status" value="1"/>
</dbReference>
<evidence type="ECO:0000256" key="6">
    <source>
        <dbReference type="ARBA" id="ARBA00022989"/>
    </source>
</evidence>
<dbReference type="GO" id="GO:0007156">
    <property type="term" value="P:homophilic cell adhesion via plasma membrane adhesion molecules"/>
    <property type="evidence" value="ECO:0007669"/>
    <property type="project" value="TreeGrafter"/>
</dbReference>
<evidence type="ECO:0000256" key="10">
    <source>
        <dbReference type="SAM" id="MobiDB-lite"/>
    </source>
</evidence>
<comment type="subcellular location">
    <subcellularLocation>
        <location evidence="1">Membrane</location>
        <topology evidence="1">Single-pass type I membrane protein</topology>
    </subcellularLocation>
</comment>
<dbReference type="eggNOG" id="KOG3510">
    <property type="taxonomic scope" value="Eukaryota"/>
</dbReference>
<feature type="domain" description="Fibronectin type-III" evidence="14">
    <location>
        <begin position="676"/>
        <end position="799"/>
    </location>
</feature>
<dbReference type="EnsemblMetazoa" id="tetur17g02500.1">
    <property type="protein sequence ID" value="tetur17g02500.1"/>
    <property type="gene ID" value="tetur17g02500"/>
</dbReference>
<dbReference type="InterPro" id="IPR013098">
    <property type="entry name" value="Ig_I-set"/>
</dbReference>
<keyword evidence="4" id="KW-0677">Repeat</keyword>
<evidence type="ECO:0000256" key="11">
    <source>
        <dbReference type="SAM" id="Phobius"/>
    </source>
</evidence>
<dbReference type="EMBL" id="CAEY01000344">
    <property type="status" value="NOT_ANNOTATED_CDS"/>
    <property type="molecule type" value="Genomic_DNA"/>
</dbReference>
<dbReference type="Proteomes" id="UP000015104">
    <property type="component" value="Unassembled WGS sequence"/>
</dbReference>
<dbReference type="CDD" id="cd00063">
    <property type="entry name" value="FN3"/>
    <property type="match status" value="3"/>
</dbReference>
<dbReference type="FunFam" id="2.60.40.10:FF:000719">
    <property type="entry name" value="nephrin isoform X1"/>
    <property type="match status" value="1"/>
</dbReference>
<dbReference type="SMART" id="SM00409">
    <property type="entry name" value="IG"/>
    <property type="match status" value="5"/>
</dbReference>
<feature type="region of interest" description="Disordered" evidence="10">
    <location>
        <begin position="1148"/>
        <end position="1175"/>
    </location>
</feature>
<dbReference type="GO" id="GO:0009653">
    <property type="term" value="P:anatomical structure morphogenesis"/>
    <property type="evidence" value="ECO:0007669"/>
    <property type="project" value="UniProtKB-ARBA"/>
</dbReference>
<dbReference type="PROSITE" id="PS50853">
    <property type="entry name" value="FN3"/>
    <property type="match status" value="3"/>
</dbReference>
<feature type="transmembrane region" description="Helical" evidence="11">
    <location>
        <begin position="1040"/>
        <end position="1064"/>
    </location>
</feature>
<feature type="chain" id="PRO_5004591817" description="Down syndrome cell adhesion molecule" evidence="12">
    <location>
        <begin position="18"/>
        <end position="1268"/>
    </location>
</feature>
<dbReference type="GO" id="GO:0007416">
    <property type="term" value="P:synapse assembly"/>
    <property type="evidence" value="ECO:0007669"/>
    <property type="project" value="TreeGrafter"/>
</dbReference>
<feature type="domain" description="Ig-like" evidence="13">
    <location>
        <begin position="376"/>
        <end position="468"/>
    </location>
</feature>
<evidence type="ECO:0008006" key="17">
    <source>
        <dbReference type="Google" id="ProtNLM"/>
    </source>
</evidence>
<sequence>MNLLITSWILLIPNCYANQINYNHQQLDKFTNESGLKVDQQSQPNGFKVVNKRSYSLYGSNNKQIQERLKSPSRYPPTFLRTFDEAVLEEGASLSLNCVAYGNPLPQVTWLLDGYPVLDISRYRIGDYVTKDGRLVSYVNITSVLAQDGGLYECTASNDVDTVRHSRRINILGPPFIRPMKNISGVAEESLIINCPIGGYPIETIFWERENIRLPYNHRQKVLANGTLIINDVERATDQGKYTCGARNKEGVEAKGSFYVSVLVRPFIDPFNFSSNLQSGQRYNALCSVTRGDPPIEIRWLKDGRPITGVSSSSMDSNPSSSPHPLGIDIIQVKDFSSHLTFESLGPEHRGNYTCIATNSAGSDLHNASMIIHVPPRWHIEPRDTAVIKDQLAIIDCQADGFPVPQTHWSRAEEPSTNFKPINSSPHLRVFENGSLAIHNAQKSDAGYYLCQTSNNIGSGLSKVIKLTVHVAAHFETKFNVHTVRKGQEARVQCKAIGDKPITINWLKDKISFNPRDDVRYELFEEASSEGLISEILIRSADRRDSALFTCNTFNGFGKDETNVQLLLQEPPDAPQDVKISDHDGRSATITWSPPYPGNSPIMEYIVQYKLEKEKWTASRGFWNGSAPGGATLYKLKNLHPVTHYQLRMFATNAIGRSEASQIIHFRTDEEAPGGPPLHIKAIPISSSSIRVTWKPPKKELTFGVIKGYYVGYKVAKDTDEAGGQRAVNGEGEGSKVEGSPNGASYTYKTLEAKDRSSNEEAHITGLTRATKYFVTVQAFNSKGSGPASEEVLVQTLEKDPPVSPNLKVNSKTSYSITISWSIDQQAQTDPPTGYIIHMKRSNSDKWESIEVSASQTSHTFEGLSCGTSYQFYIIAFNEIGKSDPSNIIYVKTEGLAPVAPDKHSLLSINSTNAVIHLDSWHDGGCPMNKIEIMYKEEKRSDWLSLPFIFPSPSSSSVPSSSSSSSATLSSSRDEKDILLNNLRPATNYDLKITATNEAGPIQAAYSFKTSFKANRGHSLIGNEASKSSADHSLYLDMNLLLPTTITIGVTFIILTFLVCLIFLKKRQNNISFYENPGIYDSGKCEPVNESVRLTQLDAGSMKKSTGDAASALDSGYFPSPYAMTKIENEKNEVNGVLQMETKRPINSPIKKHSTSESGEPLYATVKRTPRPPRSDVHVYHYPMTQATSDSGCNSEASWQNMVTPSQSSHEATINSATLVRFHEGPSEKGLSSTPMTSMYSVYTDRQPMLMCQSSQRFNGSYSRGSIS</sequence>
<dbReference type="GO" id="GO:0045202">
    <property type="term" value="C:synapse"/>
    <property type="evidence" value="ECO:0007669"/>
    <property type="project" value="TreeGrafter"/>
</dbReference>
<dbReference type="InterPro" id="IPR036116">
    <property type="entry name" value="FN3_sf"/>
</dbReference>
<feature type="domain" description="Ig-like" evidence="13">
    <location>
        <begin position="266"/>
        <end position="371"/>
    </location>
</feature>
<dbReference type="PRINTS" id="PR00014">
    <property type="entry name" value="FNTYPEIII"/>
</dbReference>
<dbReference type="STRING" id="32264.T1KQ15"/>